<dbReference type="SUPFAM" id="SSF57756">
    <property type="entry name" value="Retrovirus zinc finger-like domains"/>
    <property type="match status" value="1"/>
</dbReference>
<evidence type="ECO:0000256" key="2">
    <source>
        <dbReference type="SAM" id="MobiDB-lite"/>
    </source>
</evidence>
<dbReference type="InterPro" id="IPR036875">
    <property type="entry name" value="Znf_CCHC_sf"/>
</dbReference>
<feature type="compositionally biased region" description="Polar residues" evidence="2">
    <location>
        <begin position="218"/>
        <end position="242"/>
    </location>
</feature>
<reference evidence="4 5" key="1">
    <citation type="submission" date="2024-11" db="EMBL/GenBank/DDBJ databases">
        <title>Chromosome-level genome assembly of Eucalyptus globulus Labill. provides insights into its genome evolution.</title>
        <authorList>
            <person name="Li X."/>
        </authorList>
    </citation>
    <scope>NUCLEOTIDE SEQUENCE [LARGE SCALE GENOMIC DNA]</scope>
    <source>
        <strain evidence="4">CL2024</strain>
        <tissue evidence="4">Fresh tender leaves</tissue>
    </source>
</reference>
<dbReference type="InterPro" id="IPR001878">
    <property type="entry name" value="Znf_CCHC"/>
</dbReference>
<comment type="caution">
    <text evidence="4">The sequence shown here is derived from an EMBL/GenBank/DDBJ whole genome shotgun (WGS) entry which is preliminary data.</text>
</comment>
<organism evidence="4 5">
    <name type="scientific">Eucalyptus globulus</name>
    <name type="common">Tasmanian blue gum</name>
    <dbReference type="NCBI Taxonomy" id="34317"/>
    <lineage>
        <taxon>Eukaryota</taxon>
        <taxon>Viridiplantae</taxon>
        <taxon>Streptophyta</taxon>
        <taxon>Embryophyta</taxon>
        <taxon>Tracheophyta</taxon>
        <taxon>Spermatophyta</taxon>
        <taxon>Magnoliopsida</taxon>
        <taxon>eudicotyledons</taxon>
        <taxon>Gunneridae</taxon>
        <taxon>Pentapetalae</taxon>
        <taxon>rosids</taxon>
        <taxon>malvids</taxon>
        <taxon>Myrtales</taxon>
        <taxon>Myrtaceae</taxon>
        <taxon>Myrtoideae</taxon>
        <taxon>Eucalypteae</taxon>
        <taxon>Eucalyptus</taxon>
    </lineage>
</organism>
<dbReference type="Pfam" id="PF14223">
    <property type="entry name" value="Retrotran_gag_2"/>
    <property type="match status" value="1"/>
</dbReference>
<feature type="region of interest" description="Disordered" evidence="2">
    <location>
        <begin position="218"/>
        <end position="269"/>
    </location>
</feature>
<dbReference type="PROSITE" id="PS50158">
    <property type="entry name" value="ZF_CCHC"/>
    <property type="match status" value="1"/>
</dbReference>
<proteinExistence type="predicted"/>
<keyword evidence="1" id="KW-0862">Zinc</keyword>
<evidence type="ECO:0000313" key="5">
    <source>
        <dbReference type="Proteomes" id="UP001634007"/>
    </source>
</evidence>
<dbReference type="GO" id="GO:0008270">
    <property type="term" value="F:zinc ion binding"/>
    <property type="evidence" value="ECO:0007669"/>
    <property type="project" value="UniProtKB-KW"/>
</dbReference>
<feature type="compositionally biased region" description="Gly residues" evidence="2">
    <location>
        <begin position="244"/>
        <end position="267"/>
    </location>
</feature>
<keyword evidence="1" id="KW-0479">Metal-binding</keyword>
<feature type="domain" description="CCHC-type" evidence="3">
    <location>
        <begin position="289"/>
        <end position="302"/>
    </location>
</feature>
<dbReference type="Proteomes" id="UP001634007">
    <property type="component" value="Unassembled WGS sequence"/>
</dbReference>
<evidence type="ECO:0000259" key="3">
    <source>
        <dbReference type="PROSITE" id="PS50158"/>
    </source>
</evidence>
<dbReference type="PANTHER" id="PTHR34222">
    <property type="entry name" value="GAG_PRE-INTEGRS DOMAIN-CONTAINING PROTEIN"/>
    <property type="match status" value="1"/>
</dbReference>
<evidence type="ECO:0000256" key="1">
    <source>
        <dbReference type="PROSITE-ProRule" id="PRU00047"/>
    </source>
</evidence>
<dbReference type="PANTHER" id="PTHR34222:SF95">
    <property type="entry name" value="RRNA 2'-O-METHYLTRANSFERASE FIBRILLARIN-LIKE ISOFORM X1"/>
    <property type="match status" value="1"/>
</dbReference>
<dbReference type="AlphaFoldDB" id="A0ABD3IPX6"/>
<dbReference type="EMBL" id="JBJKBG010000011">
    <property type="protein sequence ID" value="KAL3716300.1"/>
    <property type="molecule type" value="Genomic_DNA"/>
</dbReference>
<name>A0ABD3IPX6_EUCGL</name>
<evidence type="ECO:0000313" key="4">
    <source>
        <dbReference type="EMBL" id="KAL3716300.1"/>
    </source>
</evidence>
<protein>
    <recommendedName>
        <fullName evidence="3">CCHC-type domain-containing protein</fullName>
    </recommendedName>
</protein>
<keyword evidence="5" id="KW-1185">Reference proteome</keyword>
<accession>A0ABD3IPX6</accession>
<keyword evidence="1" id="KW-0863">Zinc-finger</keyword>
<gene>
    <name evidence="4" type="ORF">ACJRO7_007978</name>
</gene>
<sequence length="345" mass="38300">MGDPSKGAIEGDNEKSNTVMTEVISSSSNRITDKKLAGSANFYQWKKIVKLTLTGRNQHRHLTEFKPRDDVTWDGVDARILSQMLNSMESNIVDMVTHVDTVRELWEYLNVLYSGQDNLSRIYELSQEFYLFERKGRSITQCFADFKRLYEELNAVLPISADVQQMQRQRKQLAVMGFLGCLGSECENVRSQILGGENIASLTDTFARVLRVSRESSQDTSSMVGSSALVSQTRTGSGNRSDGGTRGGYSGRGVRGGGRGIGIGRGQGNQNSYGQFHISTDNSGTTRVCHYCGKPGHIQKFCYKLHGRPGQQHQFANTASNIDPTPQSSEDKVVVMSGEEYAWYT</sequence>